<name>A0ABD0YI40_9HEMI</name>
<reference evidence="14 15" key="1">
    <citation type="submission" date="2024-07" db="EMBL/GenBank/DDBJ databases">
        <title>Chromosome-level genome assembly of the water stick insect Ranatra chinensis (Heteroptera: Nepidae).</title>
        <authorList>
            <person name="Liu X."/>
        </authorList>
    </citation>
    <scope>NUCLEOTIDE SEQUENCE [LARGE SCALE GENOMIC DNA]</scope>
    <source>
        <strain evidence="14">Cailab_2021Rc</strain>
        <tissue evidence="14">Muscle</tissue>
    </source>
</reference>
<evidence type="ECO:0000313" key="15">
    <source>
        <dbReference type="Proteomes" id="UP001558652"/>
    </source>
</evidence>
<dbReference type="PANTHER" id="PTHR10589">
    <property type="entry name" value="UBIQUITIN CARBOXYL-TERMINAL HYDROLASE"/>
    <property type="match status" value="1"/>
</dbReference>
<evidence type="ECO:0000256" key="10">
    <source>
        <dbReference type="PROSITE-ProRule" id="PRU01393"/>
    </source>
</evidence>
<dbReference type="EC" id="3.4.19.12" evidence="3 11"/>
<protein>
    <recommendedName>
        <fullName evidence="9 11">Ubiquitin carboxyl-terminal hydrolase</fullName>
        <ecNumber evidence="3 11">3.4.19.12</ecNumber>
    </recommendedName>
</protein>
<dbReference type="PROSITE" id="PS00140">
    <property type="entry name" value="UCH_1"/>
    <property type="match status" value="1"/>
</dbReference>
<dbReference type="Gene3D" id="3.40.532.10">
    <property type="entry name" value="Peptidase C12, ubiquitin carboxyl-terminal hydrolase"/>
    <property type="match status" value="1"/>
</dbReference>
<dbReference type="InterPro" id="IPR036959">
    <property type="entry name" value="Peptidase_C12_UCH_sf"/>
</dbReference>
<evidence type="ECO:0000256" key="8">
    <source>
        <dbReference type="ARBA" id="ARBA00055560"/>
    </source>
</evidence>
<feature type="site" description="Important for enzyme activity" evidence="10">
    <location>
        <position position="140"/>
    </location>
</feature>
<keyword evidence="5 10" id="KW-0833">Ubl conjugation pathway</keyword>
<feature type="signal peptide" evidence="12">
    <location>
        <begin position="1"/>
        <end position="18"/>
    </location>
</feature>
<dbReference type="AlphaFoldDB" id="A0ABD0YI40"/>
<dbReference type="EMBL" id="JBFDAA010000007">
    <property type="protein sequence ID" value="KAL1130907.1"/>
    <property type="molecule type" value="Genomic_DNA"/>
</dbReference>
<dbReference type="PROSITE" id="PS52048">
    <property type="entry name" value="UCH_DOMAIN"/>
    <property type="match status" value="1"/>
</dbReference>
<evidence type="ECO:0000256" key="7">
    <source>
        <dbReference type="ARBA" id="ARBA00022807"/>
    </source>
</evidence>
<organism evidence="14 15">
    <name type="scientific">Ranatra chinensis</name>
    <dbReference type="NCBI Taxonomy" id="642074"/>
    <lineage>
        <taxon>Eukaryota</taxon>
        <taxon>Metazoa</taxon>
        <taxon>Ecdysozoa</taxon>
        <taxon>Arthropoda</taxon>
        <taxon>Hexapoda</taxon>
        <taxon>Insecta</taxon>
        <taxon>Pterygota</taxon>
        <taxon>Neoptera</taxon>
        <taxon>Paraneoptera</taxon>
        <taxon>Hemiptera</taxon>
        <taxon>Heteroptera</taxon>
        <taxon>Panheteroptera</taxon>
        <taxon>Nepomorpha</taxon>
        <taxon>Nepidae</taxon>
        <taxon>Ranatrinae</taxon>
        <taxon>Ranatra</taxon>
    </lineage>
</organism>
<keyword evidence="12" id="KW-0732">Signal</keyword>
<evidence type="ECO:0000256" key="9">
    <source>
        <dbReference type="ARBA" id="ARBA00073226"/>
    </source>
</evidence>
<dbReference type="GO" id="GO:0006511">
    <property type="term" value="P:ubiquitin-dependent protein catabolic process"/>
    <property type="evidence" value="ECO:0007669"/>
    <property type="project" value="UniProtKB-UniRule"/>
</dbReference>
<feature type="active site" description="Proton donor" evidence="10">
    <location>
        <position position="125"/>
    </location>
</feature>
<evidence type="ECO:0000313" key="14">
    <source>
        <dbReference type="EMBL" id="KAL1130907.1"/>
    </source>
</evidence>
<comment type="similarity">
    <text evidence="2 10 11">Belongs to the peptidase C12 family.</text>
</comment>
<evidence type="ECO:0000259" key="13">
    <source>
        <dbReference type="PROSITE" id="PS52048"/>
    </source>
</evidence>
<dbReference type="PRINTS" id="PR00707">
    <property type="entry name" value="UBCTHYDRLASE"/>
</dbReference>
<feature type="active site" description="Nucleophile" evidence="10">
    <location>
        <position position="52"/>
    </location>
</feature>
<evidence type="ECO:0000256" key="11">
    <source>
        <dbReference type="RuleBase" id="RU361215"/>
    </source>
</evidence>
<dbReference type="InterPro" id="IPR038765">
    <property type="entry name" value="Papain-like_cys_pep_sf"/>
</dbReference>
<keyword evidence="6 10" id="KW-0378">Hydrolase</keyword>
<dbReference type="InterPro" id="IPR057254">
    <property type="entry name" value="UCH_AS"/>
</dbReference>
<dbReference type="FunFam" id="3.40.532.10:FF:000006">
    <property type="entry name" value="Ubiquitin carboxyl-terminal hydrolase"/>
    <property type="match status" value="1"/>
</dbReference>
<gene>
    <name evidence="14" type="ORF">AAG570_012148</name>
</gene>
<dbReference type="Pfam" id="PF01088">
    <property type="entry name" value="Peptidase_C12"/>
    <property type="match status" value="1"/>
</dbReference>
<feature type="site" description="Transition state stabilizer" evidence="10">
    <location>
        <position position="46"/>
    </location>
</feature>
<evidence type="ECO:0000256" key="5">
    <source>
        <dbReference type="ARBA" id="ARBA00022786"/>
    </source>
</evidence>
<evidence type="ECO:0000256" key="3">
    <source>
        <dbReference type="ARBA" id="ARBA00012759"/>
    </source>
</evidence>
<evidence type="ECO:0000256" key="2">
    <source>
        <dbReference type="ARBA" id="ARBA00009326"/>
    </source>
</evidence>
<evidence type="ECO:0000256" key="4">
    <source>
        <dbReference type="ARBA" id="ARBA00022670"/>
    </source>
</evidence>
<evidence type="ECO:0000256" key="12">
    <source>
        <dbReference type="SAM" id="SignalP"/>
    </source>
</evidence>
<accession>A0ABD0YI40</accession>
<dbReference type="PANTHER" id="PTHR10589:SF17">
    <property type="entry name" value="UBIQUITIN CARBOXYL-TERMINAL HYDROLASE"/>
    <property type="match status" value="1"/>
</dbReference>
<dbReference type="GO" id="GO:0004843">
    <property type="term" value="F:cysteine-type deubiquitinase activity"/>
    <property type="evidence" value="ECO:0007669"/>
    <property type="project" value="UniProtKB-UniRule"/>
</dbReference>
<keyword evidence="4 10" id="KW-0645">Protease</keyword>
<proteinExistence type="inferred from homology"/>
<dbReference type="InterPro" id="IPR001578">
    <property type="entry name" value="Peptidase_C12_UCH"/>
</dbReference>
<feature type="chain" id="PRO_5044804115" description="Ubiquitin carboxyl-terminal hydrolase" evidence="12">
    <location>
        <begin position="19"/>
        <end position="176"/>
    </location>
</feature>
<keyword evidence="15" id="KW-1185">Reference proteome</keyword>
<dbReference type="CDD" id="cd09616">
    <property type="entry name" value="Peptidase_C12_UCH_L1_L3"/>
    <property type="match status" value="1"/>
</dbReference>
<evidence type="ECO:0000256" key="1">
    <source>
        <dbReference type="ARBA" id="ARBA00000707"/>
    </source>
</evidence>
<dbReference type="SUPFAM" id="SSF54001">
    <property type="entry name" value="Cysteine proteinases"/>
    <property type="match status" value="1"/>
</dbReference>
<comment type="catalytic activity">
    <reaction evidence="1 10 11">
        <text>Thiol-dependent hydrolysis of ester, thioester, amide, peptide and isopeptide bonds formed by the C-terminal Gly of ubiquitin (a 76-residue protein attached to proteins as an intracellular targeting signal).</text>
        <dbReference type="EC" id="3.4.19.12"/>
    </reaction>
</comment>
<feature type="domain" description="UCH catalytic" evidence="13">
    <location>
        <begin position="1"/>
        <end position="176"/>
    </location>
</feature>
<keyword evidence="7 10" id="KW-0788">Thiol protease</keyword>
<sequence length="176" mass="19821">MIPRPVVALILLFPCSETYEKLKAEQETELTEKGQTISDEVYFLKQVISNACGTIALIHSVANNQEEIQLGDGPLKQFLEDTKSMTPDERGAMLMKNEGIASDHNEIAVEGQTQAPPENEPVNHHFVAFVQKEGSLYELDGRKAFPINHGSSNPDTFVEVIEKIMLRLFLWSYFRP</sequence>
<evidence type="ECO:0000256" key="6">
    <source>
        <dbReference type="ARBA" id="ARBA00022801"/>
    </source>
</evidence>
<comment type="caution">
    <text evidence="14">The sequence shown here is derived from an EMBL/GenBank/DDBJ whole genome shotgun (WGS) entry which is preliminary data.</text>
</comment>
<dbReference type="Proteomes" id="UP001558652">
    <property type="component" value="Unassembled WGS sequence"/>
</dbReference>
<comment type="function">
    <text evidence="8">Ubiquitin-protein hydrolase is involved both in the processing of ubiquitin precursors and of ubiquitinated proteins. This enzyme is a thiol protease that recognizes and hydrolyzes a peptide bond at the C-terminal glycine of ubiquitin.</text>
</comment>